<dbReference type="RefSeq" id="WP_193908407.1">
    <property type="nucleotide sequence ID" value="NZ_JADEXG010000034.1"/>
</dbReference>
<comment type="caution">
    <text evidence="1">The sequence shown here is derived from an EMBL/GenBank/DDBJ whole genome shotgun (WGS) entry which is preliminary data.</text>
</comment>
<reference evidence="1" key="1">
    <citation type="submission" date="2020-10" db="EMBL/GenBank/DDBJ databases">
        <authorList>
            <person name="Castelo-Branco R."/>
            <person name="Eusebio N."/>
            <person name="Adriana R."/>
            <person name="Vieira A."/>
            <person name="Brugerolle De Fraissinette N."/>
            <person name="Rezende De Castro R."/>
            <person name="Schneider M.P."/>
            <person name="Vasconcelos V."/>
            <person name="Leao P.N."/>
        </authorList>
    </citation>
    <scope>NUCLEOTIDE SEQUENCE</scope>
    <source>
        <strain evidence="1">LEGE 07310</strain>
    </source>
</reference>
<dbReference type="Pfam" id="PF22398">
    <property type="entry name" value="DUF6978"/>
    <property type="match status" value="1"/>
</dbReference>
<gene>
    <name evidence="1" type="ORF">IQ241_14560</name>
</gene>
<name>A0A8J7APY8_9CYAN</name>
<proteinExistence type="predicted"/>
<sequence>MSQAEFDAILQDTSKIIQTNIVWQKHPQHERLLKFKAEIISASAAYQLSLRGTYNPILHALSYHIICPPYGRIYGLDMGKDHKNPDGQLVGEKHKHRWSESYRDKQAYLPQDITAAEDDPVGVWQQFCEEALIRHNGIMRPPPPLQLGLF</sequence>
<keyword evidence="2" id="KW-1185">Reference proteome</keyword>
<dbReference type="InterPro" id="IPR053916">
    <property type="entry name" value="DUF6978"/>
</dbReference>
<dbReference type="EMBL" id="JADEXG010000034">
    <property type="protein sequence ID" value="MBE9078504.1"/>
    <property type="molecule type" value="Genomic_DNA"/>
</dbReference>
<dbReference type="Proteomes" id="UP000636505">
    <property type="component" value="Unassembled WGS sequence"/>
</dbReference>
<protein>
    <submittedName>
        <fullName evidence="1">Uncharacterized protein</fullName>
    </submittedName>
</protein>
<evidence type="ECO:0000313" key="1">
    <source>
        <dbReference type="EMBL" id="MBE9078504.1"/>
    </source>
</evidence>
<evidence type="ECO:0000313" key="2">
    <source>
        <dbReference type="Proteomes" id="UP000636505"/>
    </source>
</evidence>
<accession>A0A8J7APY8</accession>
<organism evidence="1 2">
    <name type="scientific">Vasconcelosia minhoensis LEGE 07310</name>
    <dbReference type="NCBI Taxonomy" id="915328"/>
    <lineage>
        <taxon>Bacteria</taxon>
        <taxon>Bacillati</taxon>
        <taxon>Cyanobacteriota</taxon>
        <taxon>Cyanophyceae</taxon>
        <taxon>Nodosilineales</taxon>
        <taxon>Cymatolegaceae</taxon>
        <taxon>Vasconcelosia</taxon>
        <taxon>Vasconcelosia minhoensis</taxon>
    </lineage>
</organism>
<dbReference type="AlphaFoldDB" id="A0A8J7APY8"/>